<dbReference type="EMBL" id="JAWZYT010001253">
    <property type="protein sequence ID" value="KAK4313942.1"/>
    <property type="molecule type" value="Genomic_DNA"/>
</dbReference>
<feature type="region of interest" description="Disordered" evidence="1">
    <location>
        <begin position="1"/>
        <end position="123"/>
    </location>
</feature>
<feature type="compositionally biased region" description="Low complexity" evidence="1">
    <location>
        <begin position="11"/>
        <end position="26"/>
    </location>
</feature>
<protein>
    <submittedName>
        <fullName evidence="2">Uncharacterized protein</fullName>
    </submittedName>
</protein>
<name>A0AAE1PVV3_9EUCA</name>
<accession>A0AAE1PVV3</accession>
<dbReference type="AlphaFoldDB" id="A0AAE1PVV3"/>
<keyword evidence="3" id="KW-1185">Reference proteome</keyword>
<evidence type="ECO:0000256" key="1">
    <source>
        <dbReference type="SAM" id="MobiDB-lite"/>
    </source>
</evidence>
<feature type="compositionally biased region" description="Polar residues" evidence="1">
    <location>
        <begin position="1"/>
        <end position="10"/>
    </location>
</feature>
<comment type="caution">
    <text evidence="2">The sequence shown here is derived from an EMBL/GenBank/DDBJ whole genome shotgun (WGS) entry which is preliminary data.</text>
</comment>
<sequence>MASLTPDTAHTSTLPLLNSNLNQPTSHSNHVSIVNTSTIPNLVSSQPTPPQTHPISTHPLSHIPPCPKHQPPATLNYLTLYPTSLNPVPNVNPHLNPKIPHPLYPRLQLCPKRQSPPQHPRPL</sequence>
<evidence type="ECO:0000313" key="2">
    <source>
        <dbReference type="EMBL" id="KAK4313942.1"/>
    </source>
</evidence>
<evidence type="ECO:0000313" key="3">
    <source>
        <dbReference type="Proteomes" id="UP001292094"/>
    </source>
</evidence>
<proteinExistence type="predicted"/>
<reference evidence="2" key="1">
    <citation type="submission" date="2023-11" db="EMBL/GenBank/DDBJ databases">
        <title>Genome assemblies of two species of porcelain crab, Petrolisthes cinctipes and Petrolisthes manimaculis (Anomura: Porcellanidae).</title>
        <authorList>
            <person name="Angst P."/>
        </authorList>
    </citation>
    <scope>NUCLEOTIDE SEQUENCE</scope>
    <source>
        <strain evidence="2">PB745_02</strain>
        <tissue evidence="2">Gill</tissue>
    </source>
</reference>
<gene>
    <name evidence="2" type="ORF">Pmani_014740</name>
</gene>
<feature type="compositionally biased region" description="Polar residues" evidence="1">
    <location>
        <begin position="27"/>
        <end position="46"/>
    </location>
</feature>
<dbReference type="Proteomes" id="UP001292094">
    <property type="component" value="Unassembled WGS sequence"/>
</dbReference>
<organism evidence="2 3">
    <name type="scientific">Petrolisthes manimaculis</name>
    <dbReference type="NCBI Taxonomy" id="1843537"/>
    <lineage>
        <taxon>Eukaryota</taxon>
        <taxon>Metazoa</taxon>
        <taxon>Ecdysozoa</taxon>
        <taxon>Arthropoda</taxon>
        <taxon>Crustacea</taxon>
        <taxon>Multicrustacea</taxon>
        <taxon>Malacostraca</taxon>
        <taxon>Eumalacostraca</taxon>
        <taxon>Eucarida</taxon>
        <taxon>Decapoda</taxon>
        <taxon>Pleocyemata</taxon>
        <taxon>Anomura</taxon>
        <taxon>Galatheoidea</taxon>
        <taxon>Porcellanidae</taxon>
        <taxon>Petrolisthes</taxon>
    </lineage>
</organism>
<feature type="compositionally biased region" description="Low complexity" evidence="1">
    <location>
        <begin position="85"/>
        <end position="97"/>
    </location>
</feature>